<accession>A0A846QHK5</accession>
<proteinExistence type="predicted"/>
<evidence type="ECO:0000313" key="2">
    <source>
        <dbReference type="Proteomes" id="UP000580856"/>
    </source>
</evidence>
<evidence type="ECO:0000313" key="1">
    <source>
        <dbReference type="EMBL" id="NJB67748.1"/>
    </source>
</evidence>
<dbReference type="Proteomes" id="UP000580856">
    <property type="component" value="Unassembled WGS sequence"/>
</dbReference>
<dbReference type="AlphaFoldDB" id="A0A846QHK5"/>
<reference evidence="1 2" key="1">
    <citation type="submission" date="2020-03" db="EMBL/GenBank/DDBJ databases">
        <title>Genomic Encyclopedia of Type Strains, Phase IV (KMG-IV): sequencing the most valuable type-strain genomes for metagenomic binning, comparative biology and taxonomic classification.</title>
        <authorList>
            <person name="Goeker M."/>
        </authorList>
    </citation>
    <scope>NUCLEOTIDE SEQUENCE [LARGE SCALE GENOMIC DNA]</scope>
    <source>
        <strain evidence="1 2">DSM 24233</strain>
    </source>
</reference>
<dbReference type="EMBL" id="JAATJA010000001">
    <property type="protein sequence ID" value="NJB67748.1"/>
    <property type="molecule type" value="Genomic_DNA"/>
</dbReference>
<protein>
    <submittedName>
        <fullName evidence="1">Uncharacterized protein</fullName>
    </submittedName>
</protein>
<keyword evidence="2" id="KW-1185">Reference proteome</keyword>
<sequence>MRTLAIILGAVCTLLIPLFLQYFGLIHIGEKLVRATVPLSVTYPEPGCPFLLAPEDMNAVEEALAAHGDLIRDAQISIAATHESAGPGREGLLPIFTLSLDMKDGDAVTLRPRTVRRASLPDSITRAVRDCVERYHRLERLDSGSGPRIITISALHGFPAPR</sequence>
<name>A0A846QHK5_9BACT</name>
<gene>
    <name evidence="1" type="ORF">GGQ74_001388</name>
</gene>
<comment type="caution">
    <text evidence="1">The sequence shown here is derived from an EMBL/GenBank/DDBJ whole genome shotgun (WGS) entry which is preliminary data.</text>
</comment>
<organism evidence="1 2">
    <name type="scientific">Desulfobaculum xiamenense</name>
    <dbReference type="NCBI Taxonomy" id="995050"/>
    <lineage>
        <taxon>Bacteria</taxon>
        <taxon>Pseudomonadati</taxon>
        <taxon>Thermodesulfobacteriota</taxon>
        <taxon>Desulfovibrionia</taxon>
        <taxon>Desulfovibrionales</taxon>
        <taxon>Desulfovibrionaceae</taxon>
        <taxon>Desulfobaculum</taxon>
    </lineage>
</organism>
<dbReference type="RefSeq" id="WP_167940778.1">
    <property type="nucleotide sequence ID" value="NZ_JAATJA010000001.1"/>
</dbReference>